<dbReference type="EMBL" id="CAJNOM010000024">
    <property type="protein sequence ID" value="CAF0832908.1"/>
    <property type="molecule type" value="Genomic_DNA"/>
</dbReference>
<keyword evidence="1" id="KW-1133">Transmembrane helix</keyword>
<dbReference type="Proteomes" id="UP000663832">
    <property type="component" value="Unassembled WGS sequence"/>
</dbReference>
<keyword evidence="6" id="KW-1185">Reference proteome</keyword>
<keyword evidence="1" id="KW-0472">Membrane</keyword>
<evidence type="ECO:0000313" key="6">
    <source>
        <dbReference type="Proteomes" id="UP000663832"/>
    </source>
</evidence>
<protein>
    <recommendedName>
        <fullName evidence="7">Snake toxin/toxin-like domain-containing protein</fullName>
    </recommendedName>
</protein>
<evidence type="ECO:0000313" key="3">
    <source>
        <dbReference type="EMBL" id="CAF0721841.1"/>
    </source>
</evidence>
<evidence type="ECO:0000313" key="5">
    <source>
        <dbReference type="EMBL" id="CAF0832908.1"/>
    </source>
</evidence>
<gene>
    <name evidence="3" type="ORF">BJG266_LOCUS365</name>
    <name evidence="4" type="ORF">QVE165_LOCUS1601</name>
    <name evidence="5" type="ORF">QVE165_LOCUS5884</name>
</gene>
<name>A0A813UV36_9BILA</name>
<sequence>MKQAAISTFLVLILLPMVASLACYTCVLGSAGCNDPFNSTGSGVTQTTSCIFSCTKIGTAGIISRSCALCEATPWVFGTGVSCCSDKDYCNGTWRSHGYSFTLAGLMATFLFILKIAYI</sequence>
<evidence type="ECO:0000313" key="4">
    <source>
        <dbReference type="EMBL" id="CAF0752952.1"/>
    </source>
</evidence>
<dbReference type="EMBL" id="CAJNOM010000005">
    <property type="protein sequence ID" value="CAF0752952.1"/>
    <property type="molecule type" value="Genomic_DNA"/>
</dbReference>
<dbReference type="Proteomes" id="UP000663877">
    <property type="component" value="Unassembled WGS sequence"/>
</dbReference>
<dbReference type="OrthoDB" id="10048927at2759"/>
<keyword evidence="2" id="KW-0732">Signal</keyword>
<feature type="signal peptide" evidence="2">
    <location>
        <begin position="1"/>
        <end position="20"/>
    </location>
</feature>
<dbReference type="PROSITE" id="PS51257">
    <property type="entry name" value="PROKAR_LIPOPROTEIN"/>
    <property type="match status" value="1"/>
</dbReference>
<dbReference type="AlphaFoldDB" id="A0A813UV36"/>
<organism evidence="5 6">
    <name type="scientific">Adineta steineri</name>
    <dbReference type="NCBI Taxonomy" id="433720"/>
    <lineage>
        <taxon>Eukaryota</taxon>
        <taxon>Metazoa</taxon>
        <taxon>Spiralia</taxon>
        <taxon>Gnathifera</taxon>
        <taxon>Rotifera</taxon>
        <taxon>Eurotatoria</taxon>
        <taxon>Bdelloidea</taxon>
        <taxon>Adinetida</taxon>
        <taxon>Adinetidae</taxon>
        <taxon>Adineta</taxon>
    </lineage>
</organism>
<proteinExistence type="predicted"/>
<feature type="chain" id="PRO_5036223172" description="Snake toxin/toxin-like domain-containing protein" evidence="2">
    <location>
        <begin position="21"/>
        <end position="119"/>
    </location>
</feature>
<evidence type="ECO:0000256" key="2">
    <source>
        <dbReference type="SAM" id="SignalP"/>
    </source>
</evidence>
<accession>A0A813UV36</accession>
<dbReference type="EMBL" id="CAJNOI010000001">
    <property type="protein sequence ID" value="CAF0721841.1"/>
    <property type="molecule type" value="Genomic_DNA"/>
</dbReference>
<feature type="transmembrane region" description="Helical" evidence="1">
    <location>
        <begin position="98"/>
        <end position="118"/>
    </location>
</feature>
<comment type="caution">
    <text evidence="5">The sequence shown here is derived from an EMBL/GenBank/DDBJ whole genome shotgun (WGS) entry which is preliminary data.</text>
</comment>
<evidence type="ECO:0000256" key="1">
    <source>
        <dbReference type="SAM" id="Phobius"/>
    </source>
</evidence>
<evidence type="ECO:0008006" key="7">
    <source>
        <dbReference type="Google" id="ProtNLM"/>
    </source>
</evidence>
<reference evidence="5" key="1">
    <citation type="submission" date="2021-02" db="EMBL/GenBank/DDBJ databases">
        <authorList>
            <person name="Nowell W R."/>
        </authorList>
    </citation>
    <scope>NUCLEOTIDE SEQUENCE</scope>
</reference>
<keyword evidence="1" id="KW-0812">Transmembrane</keyword>